<evidence type="ECO:0000259" key="3">
    <source>
        <dbReference type="Pfam" id="PF05532"/>
    </source>
</evidence>
<protein>
    <submittedName>
        <fullName evidence="4">CsbD family protein</fullName>
    </submittedName>
</protein>
<comment type="caution">
    <text evidence="4">The sequence shown here is derived from an EMBL/GenBank/DDBJ whole genome shotgun (WGS) entry which is preliminary data.</text>
</comment>
<dbReference type="Gene3D" id="1.10.1470.10">
    <property type="entry name" value="YjbJ"/>
    <property type="match status" value="1"/>
</dbReference>
<evidence type="ECO:0000313" key="4">
    <source>
        <dbReference type="EMBL" id="MDN3592963.1"/>
    </source>
</evidence>
<dbReference type="InterPro" id="IPR050423">
    <property type="entry name" value="UPF0337_stress_rsp"/>
</dbReference>
<dbReference type="InterPro" id="IPR008462">
    <property type="entry name" value="CsbD"/>
</dbReference>
<keyword evidence="2" id="KW-0812">Transmembrane</keyword>
<dbReference type="Pfam" id="PF05532">
    <property type="entry name" value="CsbD"/>
    <property type="match status" value="1"/>
</dbReference>
<sequence>MVDTNRITGAAREIGGKVQSALGDLTGSKHDSVEGRAREAQGAAENLYGQAKDTVHDAADRVAQTARDVGGKVRDAVDDLGSSNEVGERARQTRDAAEDYYSRAERSVRHAADAVYDSAEDAYENGGRYLRQGGRDVSHRVGEHPIAALLIAGLLGYGVGLLIHGRD</sequence>
<organism evidence="4 5">
    <name type="scientific">Methylobacterium adhaesivum</name>
    <dbReference type="NCBI Taxonomy" id="333297"/>
    <lineage>
        <taxon>Bacteria</taxon>
        <taxon>Pseudomonadati</taxon>
        <taxon>Pseudomonadota</taxon>
        <taxon>Alphaproteobacteria</taxon>
        <taxon>Hyphomicrobiales</taxon>
        <taxon>Methylobacteriaceae</taxon>
        <taxon>Methylobacterium</taxon>
    </lineage>
</organism>
<proteinExistence type="inferred from homology"/>
<feature type="transmembrane region" description="Helical" evidence="2">
    <location>
        <begin position="145"/>
        <end position="163"/>
    </location>
</feature>
<dbReference type="Proteomes" id="UP001224644">
    <property type="component" value="Unassembled WGS sequence"/>
</dbReference>
<dbReference type="RefSeq" id="WP_238227387.1">
    <property type="nucleotide sequence ID" value="NZ_BPQD01000027.1"/>
</dbReference>
<feature type="domain" description="CsbD-like" evidence="3">
    <location>
        <begin position="5"/>
        <end position="57"/>
    </location>
</feature>
<evidence type="ECO:0000256" key="2">
    <source>
        <dbReference type="SAM" id="Phobius"/>
    </source>
</evidence>
<dbReference type="SUPFAM" id="SSF69047">
    <property type="entry name" value="Hypothetical protein YjbJ"/>
    <property type="match status" value="1"/>
</dbReference>
<reference evidence="5" key="1">
    <citation type="journal article" date="2019" name="Int. J. Syst. Evol. Microbiol.">
        <title>The Global Catalogue of Microorganisms (GCM) 10K type strain sequencing project: providing services to taxonomists for standard genome sequencing and annotation.</title>
        <authorList>
            <consortium name="The Broad Institute Genomics Platform"/>
            <consortium name="The Broad Institute Genome Sequencing Center for Infectious Disease"/>
            <person name="Wu L."/>
            <person name="Ma J."/>
        </authorList>
    </citation>
    <scope>NUCLEOTIDE SEQUENCE [LARGE SCALE GENOMIC DNA]</scope>
    <source>
        <strain evidence="5">CECT 7069</strain>
    </source>
</reference>
<gene>
    <name evidence="4" type="ORF">QWZ12_20400</name>
</gene>
<keyword evidence="2" id="KW-0472">Membrane</keyword>
<comment type="similarity">
    <text evidence="1">Belongs to the UPF0337 (CsbD) family.</text>
</comment>
<dbReference type="EMBL" id="JAUFPX010000020">
    <property type="protein sequence ID" value="MDN3592963.1"/>
    <property type="molecule type" value="Genomic_DNA"/>
</dbReference>
<evidence type="ECO:0000256" key="1">
    <source>
        <dbReference type="ARBA" id="ARBA00009129"/>
    </source>
</evidence>
<name>A0ABT8BMA2_9HYPH</name>
<dbReference type="PANTHER" id="PTHR34977">
    <property type="entry name" value="UPF0337 PROTEIN YJBJ"/>
    <property type="match status" value="1"/>
</dbReference>
<evidence type="ECO:0000313" key="5">
    <source>
        <dbReference type="Proteomes" id="UP001224644"/>
    </source>
</evidence>
<accession>A0ABT8BMA2</accession>
<keyword evidence="5" id="KW-1185">Reference proteome</keyword>
<keyword evidence="2" id="KW-1133">Transmembrane helix</keyword>
<dbReference type="PANTHER" id="PTHR34977:SF1">
    <property type="entry name" value="UPF0337 PROTEIN YJBJ"/>
    <property type="match status" value="1"/>
</dbReference>
<dbReference type="InterPro" id="IPR036629">
    <property type="entry name" value="YjbJ_sf"/>
</dbReference>